<comment type="caution">
    <text evidence="3">The sequence shown here is derived from an EMBL/GenBank/DDBJ whole genome shotgun (WGS) entry which is preliminary data.</text>
</comment>
<dbReference type="AlphaFoldDB" id="A0A8J3KNB8"/>
<evidence type="ECO:0000259" key="2">
    <source>
        <dbReference type="PROSITE" id="PS51462"/>
    </source>
</evidence>
<reference evidence="3 4" key="1">
    <citation type="submission" date="2021-01" db="EMBL/GenBank/DDBJ databases">
        <title>Whole genome shotgun sequence of Catellatospora coxensis NBRC 107359.</title>
        <authorList>
            <person name="Komaki H."/>
            <person name="Tamura T."/>
        </authorList>
    </citation>
    <scope>NUCLEOTIDE SEQUENCE [LARGE SCALE GENOMIC DNA]</scope>
    <source>
        <strain evidence="3 4">NBRC 107359</strain>
    </source>
</reference>
<dbReference type="PROSITE" id="PS51462">
    <property type="entry name" value="NUDIX"/>
    <property type="match status" value="1"/>
</dbReference>
<name>A0A8J3KNB8_9ACTN</name>
<dbReference type="EMBL" id="BONI01000016">
    <property type="protein sequence ID" value="GIG05693.1"/>
    <property type="molecule type" value="Genomic_DNA"/>
</dbReference>
<dbReference type="InterPro" id="IPR015797">
    <property type="entry name" value="NUDIX_hydrolase-like_dom_sf"/>
</dbReference>
<keyword evidence="4" id="KW-1185">Reference proteome</keyword>
<evidence type="ECO:0000313" key="4">
    <source>
        <dbReference type="Proteomes" id="UP000630887"/>
    </source>
</evidence>
<evidence type="ECO:0000313" key="3">
    <source>
        <dbReference type="EMBL" id="GIG05693.1"/>
    </source>
</evidence>
<dbReference type="PANTHER" id="PTHR21340:SF0">
    <property type="entry name" value="BIS(5'-NUCLEOSYL)-TETRAPHOSPHATASE [ASYMMETRICAL]"/>
    <property type="match status" value="1"/>
</dbReference>
<accession>A0A8J3KNB8</accession>
<dbReference type="Proteomes" id="UP000630887">
    <property type="component" value="Unassembled WGS sequence"/>
</dbReference>
<dbReference type="SUPFAM" id="SSF55811">
    <property type="entry name" value="Nudix"/>
    <property type="match status" value="1"/>
</dbReference>
<dbReference type="Gene3D" id="3.90.79.10">
    <property type="entry name" value="Nucleoside Triphosphate Pyrophosphohydrolase"/>
    <property type="match status" value="1"/>
</dbReference>
<sequence>MAGVSPLDAVERGHQIDILGWIDAGYDLFRVNPPADPPKHLAVYFALFDDDEGTVMMVDHKKAAAWLLPGGHVDPYEDPRVTALREAEEELQIAGKFHDLTGDAPLFVSVTETRGAHSHTDVTLWFVLKASQRELFRPDPGEFEAVEWFPLRGTDWDGDRFDPNMARFVRKLDQLASQ</sequence>
<proteinExistence type="predicted"/>
<dbReference type="PANTHER" id="PTHR21340">
    <property type="entry name" value="DIADENOSINE 5,5-P1,P4-TETRAPHOSPHATE PYROPHOSPHOHYDROLASE MUTT"/>
    <property type="match status" value="1"/>
</dbReference>
<gene>
    <name evidence="3" type="ORF">Cco03nite_23930</name>
</gene>
<feature type="domain" description="Nudix hydrolase" evidence="2">
    <location>
        <begin position="38"/>
        <end position="171"/>
    </location>
</feature>
<organism evidence="3 4">
    <name type="scientific">Catellatospora coxensis</name>
    <dbReference type="NCBI Taxonomy" id="310354"/>
    <lineage>
        <taxon>Bacteria</taxon>
        <taxon>Bacillati</taxon>
        <taxon>Actinomycetota</taxon>
        <taxon>Actinomycetes</taxon>
        <taxon>Micromonosporales</taxon>
        <taxon>Micromonosporaceae</taxon>
        <taxon>Catellatospora</taxon>
    </lineage>
</organism>
<dbReference type="GO" id="GO:0006167">
    <property type="term" value="P:AMP biosynthetic process"/>
    <property type="evidence" value="ECO:0007669"/>
    <property type="project" value="TreeGrafter"/>
</dbReference>
<dbReference type="Pfam" id="PF00293">
    <property type="entry name" value="NUDIX"/>
    <property type="match status" value="1"/>
</dbReference>
<protein>
    <recommendedName>
        <fullName evidence="2">Nudix hydrolase domain-containing protein</fullName>
    </recommendedName>
</protein>
<dbReference type="GO" id="GO:0006754">
    <property type="term" value="P:ATP biosynthetic process"/>
    <property type="evidence" value="ECO:0007669"/>
    <property type="project" value="TreeGrafter"/>
</dbReference>
<dbReference type="InterPro" id="IPR051325">
    <property type="entry name" value="Nudix_hydrolase_domain"/>
</dbReference>
<dbReference type="GO" id="GO:0004081">
    <property type="term" value="F:bis(5'-nucleosyl)-tetraphosphatase (asymmetrical) activity"/>
    <property type="evidence" value="ECO:0007669"/>
    <property type="project" value="TreeGrafter"/>
</dbReference>
<keyword evidence="1" id="KW-0378">Hydrolase</keyword>
<dbReference type="InterPro" id="IPR000086">
    <property type="entry name" value="NUDIX_hydrolase_dom"/>
</dbReference>
<evidence type="ECO:0000256" key="1">
    <source>
        <dbReference type="ARBA" id="ARBA00022801"/>
    </source>
</evidence>